<accession>A0A1U9K7G7</accession>
<name>A0A1U9K7G7_9BACL</name>
<organism evidence="2 3">
    <name type="scientific">Novibacillus thermophilus</name>
    <dbReference type="NCBI Taxonomy" id="1471761"/>
    <lineage>
        <taxon>Bacteria</taxon>
        <taxon>Bacillati</taxon>
        <taxon>Bacillota</taxon>
        <taxon>Bacilli</taxon>
        <taxon>Bacillales</taxon>
        <taxon>Thermoactinomycetaceae</taxon>
        <taxon>Novibacillus</taxon>
    </lineage>
</organism>
<dbReference type="RefSeq" id="WP_077719832.1">
    <property type="nucleotide sequence ID" value="NZ_CP019699.1"/>
</dbReference>
<feature type="transmembrane region" description="Helical" evidence="1">
    <location>
        <begin position="321"/>
        <end position="344"/>
    </location>
</feature>
<reference evidence="2 3" key="1">
    <citation type="journal article" date="2015" name="Int. J. Syst. Evol. Microbiol.">
        <title>Novibacillus thermophilus gen. nov., sp. nov., a Gram-staining-negative and moderately thermophilic member of the family Thermoactinomycetaceae.</title>
        <authorList>
            <person name="Yang G."/>
            <person name="Chen J."/>
            <person name="Zhou S."/>
        </authorList>
    </citation>
    <scope>NUCLEOTIDE SEQUENCE [LARGE SCALE GENOMIC DNA]</scope>
    <source>
        <strain evidence="2 3">SG-1</strain>
    </source>
</reference>
<keyword evidence="3" id="KW-1185">Reference proteome</keyword>
<evidence type="ECO:0000256" key="1">
    <source>
        <dbReference type="SAM" id="Phobius"/>
    </source>
</evidence>
<dbReference type="Proteomes" id="UP000188603">
    <property type="component" value="Chromosome"/>
</dbReference>
<feature type="transmembrane region" description="Helical" evidence="1">
    <location>
        <begin position="186"/>
        <end position="210"/>
    </location>
</feature>
<keyword evidence="1" id="KW-0812">Transmembrane</keyword>
<evidence type="ECO:0000313" key="3">
    <source>
        <dbReference type="Proteomes" id="UP000188603"/>
    </source>
</evidence>
<feature type="transmembrane region" description="Helical" evidence="1">
    <location>
        <begin position="291"/>
        <end position="309"/>
    </location>
</feature>
<dbReference type="OrthoDB" id="85542at2"/>
<dbReference type="EMBL" id="CP019699">
    <property type="protein sequence ID" value="AQS55970.1"/>
    <property type="molecule type" value="Genomic_DNA"/>
</dbReference>
<dbReference type="STRING" id="1471761.B0W44_09495"/>
<keyword evidence="1" id="KW-1133">Transmembrane helix</keyword>
<feature type="transmembrane region" description="Helical" evidence="1">
    <location>
        <begin position="100"/>
        <end position="118"/>
    </location>
</feature>
<feature type="transmembrane region" description="Helical" evidence="1">
    <location>
        <begin position="34"/>
        <end position="54"/>
    </location>
</feature>
<feature type="transmembrane region" description="Helical" evidence="1">
    <location>
        <begin position="260"/>
        <end position="279"/>
    </location>
</feature>
<dbReference type="KEGG" id="ntr:B0W44_09495"/>
<evidence type="ECO:0000313" key="2">
    <source>
        <dbReference type="EMBL" id="AQS55970.1"/>
    </source>
</evidence>
<feature type="transmembrane region" description="Helical" evidence="1">
    <location>
        <begin position="151"/>
        <end position="166"/>
    </location>
</feature>
<feature type="transmembrane region" description="Helical" evidence="1">
    <location>
        <begin position="75"/>
        <end position="94"/>
    </location>
</feature>
<gene>
    <name evidence="2" type="ORF">B0W44_09495</name>
</gene>
<keyword evidence="1" id="KW-0472">Membrane</keyword>
<dbReference type="AlphaFoldDB" id="A0A1U9K7G7"/>
<feature type="transmembrane region" description="Helical" evidence="1">
    <location>
        <begin position="130"/>
        <end position="145"/>
    </location>
</feature>
<sequence>MDVFKDILAALSGVLNGLPQGILAMSFGFATVPTALAFITGVIGNTAVGSVAPISFQAETITLAGTLGKNMRERLSMVFFGASIMLVIGLFGLLEKIIDFIGPVITSGMMAGVGIMLTKVSLDMANKNKWVGYSSIVVAFITYMVTKDLVYAIALSVFISSGIAFFRRRDVQSVAPQGEKFALQKFVINPMVIRGALAMVTLNIGANIAFGQITGDIAGMDVNIDHLTVISSLADMASSMFGGAPVEAIISATASAPHPVWSGVLMMAVIAAILLAGWLPKIGKYIPSESISGFLIVLGAVVTVPGNAADALLGDEWSGGIVGGVTMTVTALTDPFIGMVAGILMKYVVALVGV</sequence>
<protein>
    <submittedName>
        <fullName evidence="2">Guanine permease</fullName>
    </submittedName>
</protein>
<proteinExistence type="predicted"/>